<dbReference type="Pfam" id="PF01464">
    <property type="entry name" value="SLT"/>
    <property type="match status" value="1"/>
</dbReference>
<dbReference type="InterPro" id="IPR023346">
    <property type="entry name" value="Lysozyme-like_dom_sf"/>
</dbReference>
<feature type="transmembrane region" description="Helical" evidence="1">
    <location>
        <begin position="21"/>
        <end position="38"/>
    </location>
</feature>
<sequence>MKRSLVSRIKENFLTLTGIKYLIGLVLMGGFALSMMSFTNSYTGDLLPAPGKDTKLKAKGPKGFVSLLPKTKPVTLDPTTEGVKPAAIDLSDVKVDLNNKVEDFADSYIRREYTDLTRMKSSAKGMFATMDRILEENHLPTQLKYLAVIESSLHAHLRMRSGALGYWQLMPDEAVRYGLVKNGHDYRTDLTRSTEAAAKLLTSLHDKYNDWLLTIAAYNAGVGGVNKAIKAAGGSKDFWKVQYYLPQETRNHVKKFISTHYFFEGSGGITTMSAKETKKLKEELAANENGNEVIELVGNTNVVRIKGIYKKEAICKVLNINVKDFDKINPNFDKALSDGQFYDLHLPDGKTDQFMKKKDQILQECFNNLLDTNSSSSEQLPVDRTAIDR</sequence>
<dbReference type="SUPFAM" id="SSF53955">
    <property type="entry name" value="Lysozyme-like"/>
    <property type="match status" value="1"/>
</dbReference>
<evidence type="ECO:0000259" key="2">
    <source>
        <dbReference type="Pfam" id="PF01464"/>
    </source>
</evidence>
<dbReference type="RefSeq" id="WP_091395297.1">
    <property type="nucleotide sequence ID" value="NZ_FNQY01000005.1"/>
</dbReference>
<dbReference type="Proteomes" id="UP000199041">
    <property type="component" value="Unassembled WGS sequence"/>
</dbReference>
<proteinExistence type="predicted"/>
<keyword evidence="1" id="KW-0812">Transmembrane</keyword>
<gene>
    <name evidence="3" type="ORF">SAMN05192529_105169</name>
</gene>
<evidence type="ECO:0000313" key="4">
    <source>
        <dbReference type="Proteomes" id="UP000199041"/>
    </source>
</evidence>
<reference evidence="3 4" key="1">
    <citation type="submission" date="2016-10" db="EMBL/GenBank/DDBJ databases">
        <authorList>
            <person name="de Groot N.N."/>
        </authorList>
    </citation>
    <scope>NUCLEOTIDE SEQUENCE [LARGE SCALE GENOMIC DNA]</scope>
    <source>
        <strain evidence="3 4">Vu-144</strain>
    </source>
</reference>
<dbReference type="CDD" id="cd16894">
    <property type="entry name" value="MltD-like"/>
    <property type="match status" value="1"/>
</dbReference>
<keyword evidence="1" id="KW-1133">Transmembrane helix</keyword>
<organism evidence="3 4">
    <name type="scientific">Arachidicoccus rhizosphaerae</name>
    <dbReference type="NCBI Taxonomy" id="551991"/>
    <lineage>
        <taxon>Bacteria</taxon>
        <taxon>Pseudomonadati</taxon>
        <taxon>Bacteroidota</taxon>
        <taxon>Chitinophagia</taxon>
        <taxon>Chitinophagales</taxon>
        <taxon>Chitinophagaceae</taxon>
        <taxon>Arachidicoccus</taxon>
    </lineage>
</organism>
<accession>A0A1H3XJD3</accession>
<name>A0A1H3XJD3_9BACT</name>
<dbReference type="STRING" id="551991.SAMN05192529_105169"/>
<dbReference type="OrthoDB" id="9815002at2"/>
<feature type="domain" description="Transglycosylase SLT" evidence="2">
    <location>
        <begin position="136"/>
        <end position="236"/>
    </location>
</feature>
<evidence type="ECO:0000313" key="3">
    <source>
        <dbReference type="EMBL" id="SDZ98754.1"/>
    </source>
</evidence>
<keyword evidence="4" id="KW-1185">Reference proteome</keyword>
<keyword evidence="1" id="KW-0472">Membrane</keyword>
<dbReference type="EMBL" id="FNQY01000005">
    <property type="protein sequence ID" value="SDZ98754.1"/>
    <property type="molecule type" value="Genomic_DNA"/>
</dbReference>
<dbReference type="Gene3D" id="1.10.530.10">
    <property type="match status" value="1"/>
</dbReference>
<dbReference type="InterPro" id="IPR008258">
    <property type="entry name" value="Transglycosylase_SLT_dom_1"/>
</dbReference>
<dbReference type="AlphaFoldDB" id="A0A1H3XJD3"/>
<evidence type="ECO:0000256" key="1">
    <source>
        <dbReference type="SAM" id="Phobius"/>
    </source>
</evidence>
<protein>
    <submittedName>
        <fullName evidence="3">Membrane-bound lytic murein transglycosylase D</fullName>
    </submittedName>
</protein>